<gene>
    <name evidence="1" type="ORF">Goklo_024132</name>
</gene>
<name>A0A7J8W6F5_9ROSI</name>
<dbReference type="EMBL" id="JABFAB010237378">
    <property type="protein sequence ID" value="MBA0670616.1"/>
    <property type="molecule type" value="Genomic_DNA"/>
</dbReference>
<accession>A0A7J8W6F5</accession>
<protein>
    <submittedName>
        <fullName evidence="1">Uncharacterized protein</fullName>
    </submittedName>
</protein>
<organism evidence="1 2">
    <name type="scientific">Gossypium klotzschianum</name>
    <dbReference type="NCBI Taxonomy" id="34286"/>
    <lineage>
        <taxon>Eukaryota</taxon>
        <taxon>Viridiplantae</taxon>
        <taxon>Streptophyta</taxon>
        <taxon>Embryophyta</taxon>
        <taxon>Tracheophyta</taxon>
        <taxon>Spermatophyta</taxon>
        <taxon>Magnoliopsida</taxon>
        <taxon>eudicotyledons</taxon>
        <taxon>Gunneridae</taxon>
        <taxon>Pentapetalae</taxon>
        <taxon>rosids</taxon>
        <taxon>malvids</taxon>
        <taxon>Malvales</taxon>
        <taxon>Malvaceae</taxon>
        <taxon>Malvoideae</taxon>
        <taxon>Gossypium</taxon>
    </lineage>
</organism>
<evidence type="ECO:0000313" key="2">
    <source>
        <dbReference type="Proteomes" id="UP000593573"/>
    </source>
</evidence>
<evidence type="ECO:0000313" key="1">
    <source>
        <dbReference type="EMBL" id="MBA0670616.1"/>
    </source>
</evidence>
<reference evidence="1 2" key="1">
    <citation type="journal article" date="2019" name="Genome Biol. Evol.">
        <title>Insights into the evolution of the New World diploid cottons (Gossypium, subgenus Houzingenia) based on genome sequencing.</title>
        <authorList>
            <person name="Grover C.E."/>
            <person name="Arick M.A. 2nd"/>
            <person name="Thrash A."/>
            <person name="Conover J.L."/>
            <person name="Sanders W.S."/>
            <person name="Peterson D.G."/>
            <person name="Frelichowski J.E."/>
            <person name="Scheffler J.A."/>
            <person name="Scheffler B.E."/>
            <person name="Wendel J.F."/>
        </authorList>
    </citation>
    <scope>NUCLEOTIDE SEQUENCE [LARGE SCALE GENOMIC DNA]</scope>
    <source>
        <strain evidence="1">57</strain>
        <tissue evidence="1">Leaf</tissue>
    </source>
</reference>
<proteinExistence type="predicted"/>
<dbReference type="Proteomes" id="UP000593573">
    <property type="component" value="Unassembled WGS sequence"/>
</dbReference>
<dbReference type="AlphaFoldDB" id="A0A7J8W6F5"/>
<comment type="caution">
    <text evidence="1">The sequence shown here is derived from an EMBL/GenBank/DDBJ whole genome shotgun (WGS) entry which is preliminary data.</text>
</comment>
<keyword evidence="2" id="KW-1185">Reference proteome</keyword>
<sequence>MLVGYMNRFHVTSWTLRYKTTTD</sequence>